<gene>
    <name evidence="2" type="primary">Dsim\GD11904</name>
    <name evidence="2" type="ORF">Dsim_GD11904</name>
</gene>
<reference evidence="2 3" key="1">
    <citation type="journal article" date="2007" name="Nature">
        <title>Evolution of genes and genomes on the Drosophila phylogeny.</title>
        <authorList>
            <consortium name="Drosophila 12 Genomes Consortium"/>
            <person name="Clark A.G."/>
            <person name="Eisen M.B."/>
            <person name="Smith D.R."/>
            <person name="Bergman C.M."/>
            <person name="Oliver B."/>
            <person name="Markow T.A."/>
            <person name="Kaufman T.C."/>
            <person name="Kellis M."/>
            <person name="Gelbart W."/>
            <person name="Iyer V.N."/>
            <person name="Pollard D.A."/>
            <person name="Sackton T.B."/>
            <person name="Larracuente A.M."/>
            <person name="Singh N.D."/>
            <person name="Abad J.P."/>
            <person name="Abt D.N."/>
            <person name="Adryan B."/>
            <person name="Aguade M."/>
            <person name="Akashi H."/>
            <person name="Anderson W.W."/>
            <person name="Aquadro C.F."/>
            <person name="Ardell D.H."/>
            <person name="Arguello R."/>
            <person name="Artieri C.G."/>
            <person name="Barbash D.A."/>
            <person name="Barker D."/>
            <person name="Barsanti P."/>
            <person name="Batterham P."/>
            <person name="Batzoglou S."/>
            <person name="Begun D."/>
            <person name="Bhutkar A."/>
            <person name="Blanco E."/>
            <person name="Bosak S.A."/>
            <person name="Bradley R.K."/>
            <person name="Brand A.D."/>
            <person name="Brent M.R."/>
            <person name="Brooks A.N."/>
            <person name="Brown R.H."/>
            <person name="Butlin R.K."/>
            <person name="Caggese C."/>
            <person name="Calvi B.R."/>
            <person name="Bernardo de Carvalho A."/>
            <person name="Caspi A."/>
            <person name="Castrezana S."/>
            <person name="Celniker S.E."/>
            <person name="Chang J.L."/>
            <person name="Chapple C."/>
            <person name="Chatterji S."/>
            <person name="Chinwalla A."/>
            <person name="Civetta A."/>
            <person name="Clifton S.W."/>
            <person name="Comeron J.M."/>
            <person name="Costello J.C."/>
            <person name="Coyne J.A."/>
            <person name="Daub J."/>
            <person name="David R.G."/>
            <person name="Delcher A.L."/>
            <person name="Delehaunty K."/>
            <person name="Do C.B."/>
            <person name="Ebling H."/>
            <person name="Edwards K."/>
            <person name="Eickbush T."/>
            <person name="Evans J.D."/>
            <person name="Filipski A."/>
            <person name="Findeiss S."/>
            <person name="Freyhult E."/>
            <person name="Fulton L."/>
            <person name="Fulton R."/>
            <person name="Garcia A.C."/>
            <person name="Gardiner A."/>
            <person name="Garfield D.A."/>
            <person name="Garvin B.E."/>
            <person name="Gibson G."/>
            <person name="Gilbert D."/>
            <person name="Gnerre S."/>
            <person name="Godfrey J."/>
            <person name="Good R."/>
            <person name="Gotea V."/>
            <person name="Gravely B."/>
            <person name="Greenberg A.J."/>
            <person name="Griffiths-Jones S."/>
            <person name="Gross S."/>
            <person name="Guigo R."/>
            <person name="Gustafson E.A."/>
            <person name="Haerty W."/>
            <person name="Hahn M.W."/>
            <person name="Halligan D.L."/>
            <person name="Halpern A.L."/>
            <person name="Halter G.M."/>
            <person name="Han M.V."/>
            <person name="Heger A."/>
            <person name="Hillier L."/>
            <person name="Hinrichs A.S."/>
            <person name="Holmes I."/>
            <person name="Hoskins R.A."/>
            <person name="Hubisz M.J."/>
            <person name="Hultmark D."/>
            <person name="Huntley M.A."/>
            <person name="Jaffe D.B."/>
            <person name="Jagadeeshan S."/>
            <person name="Jeck W.R."/>
            <person name="Johnson J."/>
            <person name="Jones C.D."/>
            <person name="Jordan W.C."/>
            <person name="Karpen G.H."/>
            <person name="Kataoka E."/>
            <person name="Keightley P.D."/>
            <person name="Kheradpour P."/>
            <person name="Kirkness E.F."/>
            <person name="Koerich L.B."/>
            <person name="Kristiansen K."/>
            <person name="Kudrna D."/>
            <person name="Kulathinal R.J."/>
            <person name="Kumar S."/>
            <person name="Kwok R."/>
            <person name="Lander E."/>
            <person name="Langley C.H."/>
            <person name="Lapoint R."/>
            <person name="Lazzaro B.P."/>
            <person name="Lee S.J."/>
            <person name="Levesque L."/>
            <person name="Li R."/>
            <person name="Lin C.F."/>
            <person name="Lin M.F."/>
            <person name="Lindblad-Toh K."/>
            <person name="Llopart A."/>
            <person name="Long M."/>
            <person name="Low L."/>
            <person name="Lozovsky E."/>
            <person name="Lu J."/>
            <person name="Luo M."/>
            <person name="Machado C.A."/>
            <person name="Makalowski W."/>
            <person name="Marzo M."/>
            <person name="Matsuda M."/>
            <person name="Matzkin L."/>
            <person name="McAllister B."/>
            <person name="McBride C.S."/>
            <person name="McKernan B."/>
            <person name="McKernan K."/>
            <person name="Mendez-Lago M."/>
            <person name="Minx P."/>
            <person name="Mollenhauer M.U."/>
            <person name="Montooth K."/>
            <person name="Mount S.M."/>
            <person name="Mu X."/>
            <person name="Myers E."/>
            <person name="Negre B."/>
            <person name="Newfeld S."/>
            <person name="Nielsen R."/>
            <person name="Noor M.A."/>
            <person name="O'Grady P."/>
            <person name="Pachter L."/>
            <person name="Papaceit M."/>
            <person name="Parisi M.J."/>
            <person name="Parisi M."/>
            <person name="Parts L."/>
            <person name="Pedersen J.S."/>
            <person name="Pesole G."/>
            <person name="Phillippy A.M."/>
            <person name="Ponting C.P."/>
            <person name="Pop M."/>
            <person name="Porcelli D."/>
            <person name="Powell J.R."/>
            <person name="Prohaska S."/>
            <person name="Pruitt K."/>
            <person name="Puig M."/>
            <person name="Quesneville H."/>
            <person name="Ram K.R."/>
            <person name="Rand D."/>
            <person name="Rasmussen M.D."/>
            <person name="Reed L.K."/>
            <person name="Reenan R."/>
            <person name="Reily A."/>
            <person name="Remington K.A."/>
            <person name="Rieger T.T."/>
            <person name="Ritchie M.G."/>
            <person name="Robin C."/>
            <person name="Rogers Y.H."/>
            <person name="Rohde C."/>
            <person name="Rozas J."/>
            <person name="Rubenfield M.J."/>
            <person name="Ruiz A."/>
            <person name="Russo S."/>
            <person name="Salzberg S.L."/>
            <person name="Sanchez-Gracia A."/>
            <person name="Saranga D.J."/>
            <person name="Sato H."/>
            <person name="Schaeffer S.W."/>
            <person name="Schatz M.C."/>
            <person name="Schlenke T."/>
            <person name="Schwartz R."/>
            <person name="Segarra C."/>
            <person name="Singh R.S."/>
            <person name="Sirot L."/>
            <person name="Sirota M."/>
            <person name="Sisneros N.B."/>
            <person name="Smith C.D."/>
            <person name="Smith T.F."/>
            <person name="Spieth J."/>
            <person name="Stage D.E."/>
            <person name="Stark A."/>
            <person name="Stephan W."/>
            <person name="Strausberg R.L."/>
            <person name="Strempel S."/>
            <person name="Sturgill D."/>
            <person name="Sutton G."/>
            <person name="Sutton G.G."/>
            <person name="Tao W."/>
            <person name="Teichmann S."/>
            <person name="Tobari Y.N."/>
            <person name="Tomimura Y."/>
            <person name="Tsolas J.M."/>
            <person name="Valente V.L."/>
            <person name="Venter E."/>
            <person name="Venter J.C."/>
            <person name="Vicario S."/>
            <person name="Vieira F.G."/>
            <person name="Vilella A.J."/>
            <person name="Villasante A."/>
            <person name="Walenz B."/>
            <person name="Wang J."/>
            <person name="Wasserman M."/>
            <person name="Watts T."/>
            <person name="Wilson D."/>
            <person name="Wilson R.K."/>
            <person name="Wing R.A."/>
            <person name="Wolfner M.F."/>
            <person name="Wong A."/>
            <person name="Wong G.K."/>
            <person name="Wu C.I."/>
            <person name="Wu G."/>
            <person name="Yamamoto D."/>
            <person name="Yang H.P."/>
            <person name="Yang S.P."/>
            <person name="Yorke J.A."/>
            <person name="Yoshida K."/>
            <person name="Zdobnov E."/>
            <person name="Zhang P."/>
            <person name="Zhang Y."/>
            <person name="Zimin A.V."/>
            <person name="Baldwin J."/>
            <person name="Abdouelleil A."/>
            <person name="Abdulkadir J."/>
            <person name="Abebe A."/>
            <person name="Abera B."/>
            <person name="Abreu J."/>
            <person name="Acer S.C."/>
            <person name="Aftuck L."/>
            <person name="Alexander A."/>
            <person name="An P."/>
            <person name="Anderson E."/>
            <person name="Anderson S."/>
            <person name="Arachi H."/>
            <person name="Azer M."/>
            <person name="Bachantsang P."/>
            <person name="Barry A."/>
            <person name="Bayul T."/>
            <person name="Berlin A."/>
            <person name="Bessette D."/>
            <person name="Bloom T."/>
            <person name="Blye J."/>
            <person name="Boguslavskiy L."/>
            <person name="Bonnet C."/>
            <person name="Boukhgalter B."/>
            <person name="Bourzgui I."/>
            <person name="Brown A."/>
            <person name="Cahill P."/>
            <person name="Channer S."/>
            <person name="Cheshatsang Y."/>
            <person name="Chuda L."/>
            <person name="Citroen M."/>
            <person name="Collymore A."/>
            <person name="Cooke P."/>
            <person name="Costello M."/>
            <person name="D'Aco K."/>
            <person name="Daza R."/>
            <person name="De Haan G."/>
            <person name="DeGray S."/>
            <person name="DeMaso C."/>
            <person name="Dhargay N."/>
            <person name="Dooley K."/>
            <person name="Dooley E."/>
            <person name="Doricent M."/>
            <person name="Dorje P."/>
            <person name="Dorjee K."/>
            <person name="Dupes A."/>
            <person name="Elong R."/>
            <person name="Falk J."/>
            <person name="Farina A."/>
            <person name="Faro S."/>
            <person name="Ferguson D."/>
            <person name="Fisher S."/>
            <person name="Foley C.D."/>
            <person name="Franke A."/>
            <person name="Friedrich D."/>
            <person name="Gadbois L."/>
            <person name="Gearin G."/>
            <person name="Gearin C.R."/>
            <person name="Giannoukos G."/>
            <person name="Goode T."/>
            <person name="Graham J."/>
            <person name="Grandbois E."/>
            <person name="Grewal S."/>
            <person name="Gyaltsen K."/>
            <person name="Hafez N."/>
            <person name="Hagos B."/>
            <person name="Hall J."/>
            <person name="Henson C."/>
            <person name="Hollinger A."/>
            <person name="Honan T."/>
            <person name="Huard M.D."/>
            <person name="Hughes L."/>
            <person name="Hurhula B."/>
            <person name="Husby M.E."/>
            <person name="Kamat A."/>
            <person name="Kanga B."/>
            <person name="Kashin S."/>
            <person name="Khazanovich D."/>
            <person name="Kisner P."/>
            <person name="Lance K."/>
            <person name="Lara M."/>
            <person name="Lee W."/>
            <person name="Lennon N."/>
            <person name="Letendre F."/>
            <person name="LeVine R."/>
            <person name="Lipovsky A."/>
            <person name="Liu X."/>
            <person name="Liu J."/>
            <person name="Liu S."/>
            <person name="Lokyitsang T."/>
            <person name="Lokyitsang Y."/>
            <person name="Lubonja R."/>
            <person name="Lui A."/>
            <person name="MacDonald P."/>
            <person name="Magnisalis V."/>
            <person name="Maru K."/>
            <person name="Matthews C."/>
            <person name="McCusker W."/>
            <person name="McDonough S."/>
            <person name="Mehta T."/>
            <person name="Meldrim J."/>
            <person name="Meneus L."/>
            <person name="Mihai O."/>
            <person name="Mihalev A."/>
            <person name="Mihova T."/>
            <person name="Mittelman R."/>
            <person name="Mlenga V."/>
            <person name="Montmayeur A."/>
            <person name="Mulrain L."/>
            <person name="Navidi A."/>
            <person name="Naylor J."/>
            <person name="Negash T."/>
            <person name="Nguyen T."/>
            <person name="Nguyen N."/>
            <person name="Nicol R."/>
            <person name="Norbu C."/>
            <person name="Norbu N."/>
            <person name="Novod N."/>
            <person name="O'Neill B."/>
            <person name="Osman S."/>
            <person name="Markiewicz E."/>
            <person name="Oyono O.L."/>
            <person name="Patti C."/>
            <person name="Phunkhang P."/>
            <person name="Pierre F."/>
            <person name="Priest M."/>
            <person name="Raghuraman S."/>
            <person name="Rege F."/>
            <person name="Reyes R."/>
            <person name="Rise C."/>
            <person name="Rogov P."/>
            <person name="Ross K."/>
            <person name="Ryan E."/>
            <person name="Settipalli S."/>
            <person name="Shea T."/>
            <person name="Sherpa N."/>
            <person name="Shi L."/>
            <person name="Shih D."/>
            <person name="Sparrow T."/>
            <person name="Spaulding J."/>
            <person name="Stalker J."/>
            <person name="Stange-Thomann N."/>
            <person name="Stavropoulos S."/>
            <person name="Stone C."/>
            <person name="Strader C."/>
            <person name="Tesfaye S."/>
            <person name="Thomson T."/>
            <person name="Thoulutsang Y."/>
            <person name="Thoulutsang D."/>
            <person name="Topham K."/>
            <person name="Topping I."/>
            <person name="Tsamla T."/>
            <person name="Vassiliev H."/>
            <person name="Vo A."/>
            <person name="Wangchuk T."/>
            <person name="Wangdi T."/>
            <person name="Weiand M."/>
            <person name="Wilkinson J."/>
            <person name="Wilson A."/>
            <person name="Yadav S."/>
            <person name="Young G."/>
            <person name="Yu Q."/>
            <person name="Zembek L."/>
            <person name="Zhong D."/>
            <person name="Zimmer A."/>
            <person name="Zwirko Z."/>
            <person name="Jaffe D.B."/>
            <person name="Alvarez P."/>
            <person name="Brockman W."/>
            <person name="Butler J."/>
            <person name="Chin C."/>
            <person name="Gnerre S."/>
            <person name="Grabherr M."/>
            <person name="Kleber M."/>
            <person name="Mauceli E."/>
            <person name="MacCallum I."/>
        </authorList>
    </citation>
    <scope>NUCLEOTIDE SEQUENCE [LARGE SCALE GENOMIC DNA]</scope>
    <source>
        <strain evidence="3">white501</strain>
    </source>
</reference>
<dbReference type="AlphaFoldDB" id="B4QCL3"/>
<sequence length="99" mass="10592">MPRESTANGDGNFHKAKLNRNPRAAAVDVAMDVDVDVVVHAAVDVANRIALDRIGSAELCRDVIYFVPEPKSKSKTPERRGGLLGLRTQDGGLAVPCPN</sequence>
<organism evidence="2 3">
    <name type="scientific">Drosophila simulans</name>
    <name type="common">Fruit fly</name>
    <dbReference type="NCBI Taxonomy" id="7240"/>
    <lineage>
        <taxon>Eukaryota</taxon>
        <taxon>Metazoa</taxon>
        <taxon>Ecdysozoa</taxon>
        <taxon>Arthropoda</taxon>
        <taxon>Hexapoda</taxon>
        <taxon>Insecta</taxon>
        <taxon>Pterygota</taxon>
        <taxon>Neoptera</taxon>
        <taxon>Endopterygota</taxon>
        <taxon>Diptera</taxon>
        <taxon>Brachycera</taxon>
        <taxon>Muscomorpha</taxon>
        <taxon>Ephydroidea</taxon>
        <taxon>Drosophilidae</taxon>
        <taxon>Drosophila</taxon>
        <taxon>Sophophora</taxon>
    </lineage>
</organism>
<dbReference type="Proteomes" id="UP000000304">
    <property type="component" value="Chromosome 2R"/>
</dbReference>
<dbReference type="HOGENOM" id="CLU_2322842_0_0_1"/>
<evidence type="ECO:0000313" key="2">
    <source>
        <dbReference type="EMBL" id="EDX08629.1"/>
    </source>
</evidence>
<evidence type="ECO:0000313" key="3">
    <source>
        <dbReference type="Proteomes" id="UP000000304"/>
    </source>
</evidence>
<dbReference type="OMA" id="LCRDVIY"/>
<evidence type="ECO:0000256" key="1">
    <source>
        <dbReference type="SAM" id="MobiDB-lite"/>
    </source>
</evidence>
<proteinExistence type="predicted"/>
<keyword evidence="3" id="KW-1185">Reference proteome</keyword>
<name>B4QCL3_DROSI</name>
<feature type="compositionally biased region" description="Basic and acidic residues" evidence="1">
    <location>
        <begin position="71"/>
        <end position="81"/>
    </location>
</feature>
<accession>B4QCL3</accession>
<dbReference type="EMBL" id="CM000362">
    <property type="protein sequence ID" value="EDX08629.1"/>
    <property type="molecule type" value="Genomic_DNA"/>
</dbReference>
<protein>
    <submittedName>
        <fullName evidence="2">GD11904</fullName>
    </submittedName>
</protein>
<feature type="region of interest" description="Disordered" evidence="1">
    <location>
        <begin position="71"/>
        <end position="99"/>
    </location>
</feature>